<comment type="caution">
    <text evidence="2">The sequence shown here is derived from an EMBL/GenBank/DDBJ whole genome shotgun (WGS) entry which is preliminary data.</text>
</comment>
<evidence type="ECO:0000313" key="3">
    <source>
        <dbReference type="Proteomes" id="UP001500064"/>
    </source>
</evidence>
<dbReference type="PROSITE" id="PS50164">
    <property type="entry name" value="GIY_YIG"/>
    <property type="match status" value="1"/>
</dbReference>
<protein>
    <recommendedName>
        <fullName evidence="1">GIY-YIG domain-containing protein</fullName>
    </recommendedName>
</protein>
<feature type="domain" description="GIY-YIG" evidence="1">
    <location>
        <begin position="3"/>
        <end position="83"/>
    </location>
</feature>
<sequence length="161" mass="17890">MNITGTVYLLHFQRPYKHARHYIGWTPGDLNRRLRQHRNGTGARLLAVITAEGIDFAVARTWTGGRNLERSLKRRGGASRCCPLCGITPRVTGWDPPDRDPTPAETSTPYDTNIVACICACNRTTHHVAALVASALITCLDCHQPVVPRHDATEEHHVLTH</sequence>
<keyword evidence="3" id="KW-1185">Reference proteome</keyword>
<name>A0ABN2H7H1_9ACTN</name>
<dbReference type="InterPro" id="IPR000305">
    <property type="entry name" value="GIY-YIG_endonuc"/>
</dbReference>
<gene>
    <name evidence="2" type="ORF">GCM10009733_094670</name>
</gene>
<proteinExistence type="predicted"/>
<reference evidence="2 3" key="1">
    <citation type="journal article" date="2019" name="Int. J. Syst. Evol. Microbiol.">
        <title>The Global Catalogue of Microorganisms (GCM) 10K type strain sequencing project: providing services to taxonomists for standard genome sequencing and annotation.</title>
        <authorList>
            <consortium name="The Broad Institute Genomics Platform"/>
            <consortium name="The Broad Institute Genome Sequencing Center for Infectious Disease"/>
            <person name="Wu L."/>
            <person name="Ma J."/>
        </authorList>
    </citation>
    <scope>NUCLEOTIDE SEQUENCE [LARGE SCALE GENOMIC DNA]</scope>
    <source>
        <strain evidence="2 3">JCM 13929</strain>
    </source>
</reference>
<organism evidence="2 3">
    <name type="scientific">Nonomuraea maheshkhaliensis</name>
    <dbReference type="NCBI Taxonomy" id="419590"/>
    <lineage>
        <taxon>Bacteria</taxon>
        <taxon>Bacillati</taxon>
        <taxon>Actinomycetota</taxon>
        <taxon>Actinomycetes</taxon>
        <taxon>Streptosporangiales</taxon>
        <taxon>Streptosporangiaceae</taxon>
        <taxon>Nonomuraea</taxon>
    </lineage>
</organism>
<dbReference type="Proteomes" id="UP001500064">
    <property type="component" value="Unassembled WGS sequence"/>
</dbReference>
<evidence type="ECO:0000313" key="2">
    <source>
        <dbReference type="EMBL" id="GAA1683217.1"/>
    </source>
</evidence>
<evidence type="ECO:0000259" key="1">
    <source>
        <dbReference type="PROSITE" id="PS50164"/>
    </source>
</evidence>
<accession>A0ABN2H7H1</accession>
<dbReference type="InterPro" id="IPR035901">
    <property type="entry name" value="GIY-YIG_endonuc_sf"/>
</dbReference>
<dbReference type="Gene3D" id="3.40.1440.10">
    <property type="entry name" value="GIY-YIG endonuclease"/>
    <property type="match status" value="1"/>
</dbReference>
<dbReference type="EMBL" id="BAAAMU010000132">
    <property type="protein sequence ID" value="GAA1683217.1"/>
    <property type="molecule type" value="Genomic_DNA"/>
</dbReference>
<dbReference type="RefSeq" id="WP_346113625.1">
    <property type="nucleotide sequence ID" value="NZ_BAAAMU010000132.1"/>
</dbReference>